<dbReference type="InterPro" id="IPR016032">
    <property type="entry name" value="Sig_transdc_resp-reg_C-effctor"/>
</dbReference>
<evidence type="ECO:0000256" key="4">
    <source>
        <dbReference type="SAM" id="MobiDB-lite"/>
    </source>
</evidence>
<dbReference type="SUPFAM" id="SSF52540">
    <property type="entry name" value="P-loop containing nucleoside triphosphate hydrolases"/>
    <property type="match status" value="1"/>
</dbReference>
<dbReference type="PANTHER" id="PTHR47691">
    <property type="entry name" value="REGULATOR-RELATED"/>
    <property type="match status" value="1"/>
</dbReference>
<dbReference type="SMART" id="SM01043">
    <property type="entry name" value="BTAD"/>
    <property type="match status" value="1"/>
</dbReference>
<dbReference type="SUPFAM" id="SSF48452">
    <property type="entry name" value="TPR-like"/>
    <property type="match status" value="3"/>
</dbReference>
<dbReference type="InterPro" id="IPR027417">
    <property type="entry name" value="P-loop_NTPase"/>
</dbReference>
<dbReference type="SUPFAM" id="SSF46894">
    <property type="entry name" value="C-terminal effector domain of the bipartite response regulators"/>
    <property type="match status" value="1"/>
</dbReference>
<dbReference type="EMBL" id="FNVB01000002">
    <property type="protein sequence ID" value="SEF63748.1"/>
    <property type="molecule type" value="Genomic_DNA"/>
</dbReference>
<evidence type="ECO:0000256" key="1">
    <source>
        <dbReference type="ARBA" id="ARBA00005820"/>
    </source>
</evidence>
<evidence type="ECO:0000313" key="7">
    <source>
        <dbReference type="EMBL" id="SFC44800.1"/>
    </source>
</evidence>
<feature type="region of interest" description="Disordered" evidence="4">
    <location>
        <begin position="693"/>
        <end position="720"/>
    </location>
</feature>
<accession>A0A1H5TNF2</accession>
<dbReference type="Proteomes" id="UP000236729">
    <property type="component" value="Unassembled WGS sequence"/>
</dbReference>
<evidence type="ECO:0000259" key="5">
    <source>
        <dbReference type="PROSITE" id="PS51755"/>
    </source>
</evidence>
<dbReference type="CDD" id="cd15831">
    <property type="entry name" value="BTAD"/>
    <property type="match status" value="1"/>
</dbReference>
<dbReference type="Pfam" id="PF03704">
    <property type="entry name" value="BTAD"/>
    <property type="match status" value="1"/>
</dbReference>
<keyword evidence="2 3" id="KW-0238">DNA-binding</keyword>
<evidence type="ECO:0000313" key="9">
    <source>
        <dbReference type="Proteomes" id="UP000236729"/>
    </source>
</evidence>
<reference evidence="6" key="1">
    <citation type="submission" date="2016-10" db="EMBL/GenBank/DDBJ databases">
        <authorList>
            <person name="de Groot N.N."/>
        </authorList>
    </citation>
    <scope>NUCLEOTIDE SEQUENCE [LARGE SCALE GENOMIC DNA]</scope>
    <source>
        <strain evidence="6">ATCC 20501</strain>
    </source>
</reference>
<dbReference type="GO" id="GO:0000160">
    <property type="term" value="P:phosphorelay signal transduction system"/>
    <property type="evidence" value="ECO:0007669"/>
    <property type="project" value="InterPro"/>
</dbReference>
<evidence type="ECO:0000256" key="2">
    <source>
        <dbReference type="ARBA" id="ARBA00023125"/>
    </source>
</evidence>
<reference evidence="8 9" key="2">
    <citation type="submission" date="2016-10" db="EMBL/GenBank/DDBJ databases">
        <authorList>
            <person name="Varghese N."/>
            <person name="Submissions S."/>
        </authorList>
    </citation>
    <scope>NUCLEOTIDE SEQUENCE [LARGE SCALE GENOMIC DNA]</scope>
    <source>
        <strain evidence="9">ATCC 20501</strain>
        <strain evidence="7 8">CGMCC 4.3529</strain>
    </source>
</reference>
<dbReference type="InterPro" id="IPR011990">
    <property type="entry name" value="TPR-like_helical_dom_sf"/>
</dbReference>
<protein>
    <submittedName>
        <fullName evidence="6">Predicted ATPase</fullName>
    </submittedName>
</protein>
<dbReference type="EMBL" id="FOME01000001">
    <property type="protein sequence ID" value="SFC44800.1"/>
    <property type="molecule type" value="Genomic_DNA"/>
</dbReference>
<keyword evidence="8" id="KW-1185">Reference proteome</keyword>
<dbReference type="Pfam" id="PF00486">
    <property type="entry name" value="Trans_reg_C"/>
    <property type="match status" value="1"/>
</dbReference>
<evidence type="ECO:0000313" key="8">
    <source>
        <dbReference type="Proteomes" id="UP000199690"/>
    </source>
</evidence>
<dbReference type="InterPro" id="IPR058852">
    <property type="entry name" value="HTH_77"/>
</dbReference>
<gene>
    <name evidence="6" type="ORF">SAMN02982929_00265</name>
    <name evidence="7" type="ORF">SAMN05216506_101767</name>
</gene>
<dbReference type="PRINTS" id="PR00364">
    <property type="entry name" value="DISEASERSIST"/>
</dbReference>
<dbReference type="Gene3D" id="3.40.50.300">
    <property type="entry name" value="P-loop containing nucleotide triphosphate hydrolases"/>
    <property type="match status" value="1"/>
</dbReference>
<feature type="domain" description="OmpR/PhoB-type" evidence="5">
    <location>
        <begin position="1"/>
        <end position="89"/>
    </location>
</feature>
<dbReference type="RefSeq" id="WP_093346028.1">
    <property type="nucleotide sequence ID" value="NZ_FNVB01000002.1"/>
</dbReference>
<dbReference type="PROSITE" id="PS51755">
    <property type="entry name" value="OMPR_PHOB"/>
    <property type="match status" value="1"/>
</dbReference>
<dbReference type="InterPro" id="IPR005158">
    <property type="entry name" value="BTAD"/>
</dbReference>
<evidence type="ECO:0000313" key="6">
    <source>
        <dbReference type="EMBL" id="SEF63748.1"/>
    </source>
</evidence>
<feature type="DNA-binding region" description="OmpR/PhoB-type" evidence="3">
    <location>
        <begin position="1"/>
        <end position="89"/>
    </location>
</feature>
<evidence type="ECO:0000256" key="3">
    <source>
        <dbReference type="PROSITE-ProRule" id="PRU01091"/>
    </source>
</evidence>
<dbReference type="Gene3D" id="1.10.10.10">
    <property type="entry name" value="Winged helix-like DNA-binding domain superfamily/Winged helix DNA-binding domain"/>
    <property type="match status" value="1"/>
</dbReference>
<proteinExistence type="inferred from homology"/>
<name>A0A1H5TNF2_9PSEU</name>
<comment type="similarity">
    <text evidence="1">Belongs to the AfsR/DnrI/RedD regulatory family.</text>
</comment>
<feature type="compositionally biased region" description="Basic and acidic residues" evidence="4">
    <location>
        <begin position="701"/>
        <end position="720"/>
    </location>
</feature>
<dbReference type="AlphaFoldDB" id="A0A1H5TNF2"/>
<dbReference type="PANTHER" id="PTHR47691:SF3">
    <property type="entry name" value="HTH-TYPE TRANSCRIPTIONAL REGULATOR RV0890C-RELATED"/>
    <property type="match status" value="1"/>
</dbReference>
<dbReference type="InterPro" id="IPR036388">
    <property type="entry name" value="WH-like_DNA-bd_sf"/>
</dbReference>
<dbReference type="Gene3D" id="1.25.40.10">
    <property type="entry name" value="Tetratricopeptide repeat domain"/>
    <property type="match status" value="3"/>
</dbReference>
<dbReference type="SMART" id="SM00862">
    <property type="entry name" value="Trans_reg_C"/>
    <property type="match status" value="1"/>
</dbReference>
<dbReference type="Pfam" id="PF25872">
    <property type="entry name" value="HTH_77"/>
    <property type="match status" value="1"/>
</dbReference>
<dbReference type="InterPro" id="IPR001867">
    <property type="entry name" value="OmpR/PhoB-type_DNA-bd"/>
</dbReference>
<dbReference type="GO" id="GO:0003677">
    <property type="term" value="F:DNA binding"/>
    <property type="evidence" value="ECO:0007669"/>
    <property type="project" value="UniProtKB-UniRule"/>
</dbReference>
<accession>A0A1I1JH78</accession>
<organism evidence="6 9">
    <name type="scientific">Saccharopolyspora kobensis</name>
    <dbReference type="NCBI Taxonomy" id="146035"/>
    <lineage>
        <taxon>Bacteria</taxon>
        <taxon>Bacillati</taxon>
        <taxon>Actinomycetota</taxon>
        <taxon>Actinomycetes</taxon>
        <taxon>Pseudonocardiales</taxon>
        <taxon>Pseudonocardiaceae</taxon>
        <taxon>Saccharopolyspora</taxon>
    </lineage>
</organism>
<dbReference type="Proteomes" id="UP000199690">
    <property type="component" value="Unassembled WGS sequence"/>
</dbReference>
<dbReference type="GO" id="GO:0006355">
    <property type="term" value="P:regulation of DNA-templated transcription"/>
    <property type="evidence" value="ECO:0007669"/>
    <property type="project" value="InterPro"/>
</dbReference>
<sequence>MRFGVLGPLGVWTADGEPVVVPEAKVRALLVALLAHDGPVSADRLVDHLWGAEPPGNPANTLQTKVSQLRRAIGRELVTYRSAGYALVTDPEAVDAHRFRRLVAQARATAAPSARRALLDDALALWRGPAFADFADEPFVQAARQRLAEEHLDALEESAAARLELGEHAALAGELGELVAANPLRERLRALHVRALYRAGRQSEALAGLAELRERLADELGIDPSPELVELQQAILTQDVSLAAPAAVPHNLPVPVTDLVGRDGESAEVLALLGSSRLVTLTGPGGVGKTRLAIESARGAVFRDGVRLVELAGIEPGEDVTCSLEHAVLASLEVQEAAMSSADPIVEALRAKEILLVLDNCEHVIGSAASMVARLLRLLPGLRILATSREALGIAGETLLPVPPLAVPDSGAELGEVRASAAVRLFAARAAATSPGFDITAENSASVAAICRRLDGIPLALELAATRIRALGARTLESRLDDRFALLNSGHRDAPERQRTLHAVIDWSWQLLPTAERIVLRRLAIHRDGCTLATAEVVCSGDGVRPTEVLDLLSRLVDRSLVVVAESRTGEHRYRLLDTVAAYCLEQLREAGEHDTVRQRRNEHYADFAERAEAQLRGPEQRRWLELLDAEAANLRAVLDDASPEVALRLVTALTWYWFLRGRLTEARQSLAAALATSGADDRAEKRPVLLNGISGGRDAAQPRETAERGIGPERDHHCESRKGGSEAAAWYAAIALLTGEQVEDLDAWRGITDRAKRARARWFLAHAQYTVADLGAAEATVNEVVEEFTALQDRWGLAAALSDHSTHLMTRGDLAAALAAAERSAELFRTTGDRWGLAQASYALGMLAGVTGDYTSAERHHTEALRGAESIGLWAEVAYQTSWLGRVALLRHDYPRARELHGRAMRLAAERGFTPAEMYAETGLALGARREGRFDEAERHLYRVLEWHRRVEFEPGNTLILAELGFLAELRGDLDAAREHHLSAYRIARRIGDPRSIALTLEGLAGAEAATAPERAARLLGAAEAARASAGTPLPEAERGDLNRITAEARKRLTEGEFAIAVAEGADHFPTDIDALTTPEPLPSPS</sequence>